<organism evidence="1 2">
    <name type="scientific">Streptococcus anginosus F0211</name>
    <dbReference type="NCBI Taxonomy" id="706437"/>
    <lineage>
        <taxon>Bacteria</taxon>
        <taxon>Bacillati</taxon>
        <taxon>Bacillota</taxon>
        <taxon>Bacilli</taxon>
        <taxon>Lactobacillales</taxon>
        <taxon>Streptococcaceae</taxon>
        <taxon>Streptococcus</taxon>
        <taxon>Streptococcus anginosus group</taxon>
    </lineage>
</organism>
<gene>
    <name evidence="1" type="ORF">HMPREF0813_00022</name>
</gene>
<name>E6IYG0_STRAP</name>
<reference evidence="1 2" key="1">
    <citation type="submission" date="2010-11" db="EMBL/GenBank/DDBJ databases">
        <authorList>
            <person name="Weinstock G."/>
            <person name="Sodergren E."/>
            <person name="Clifton S."/>
            <person name="Fulton L."/>
            <person name="Fulton B."/>
            <person name="Courtney L."/>
            <person name="Fronick C."/>
            <person name="Harrison M."/>
            <person name="Strong C."/>
            <person name="Farmer C."/>
            <person name="Delahaunty K."/>
            <person name="Markovic C."/>
            <person name="Hall O."/>
            <person name="Minx P."/>
            <person name="Tomlinson C."/>
            <person name="Mitreva M."/>
            <person name="Hou S."/>
            <person name="Chen J."/>
            <person name="Wollam A."/>
            <person name="Pepin K.H."/>
            <person name="Johnson M."/>
            <person name="Bhonagiri V."/>
            <person name="Zhang X."/>
            <person name="Suruliraj S."/>
            <person name="Warren W."/>
            <person name="Chinwalla A."/>
            <person name="Mardis E.R."/>
            <person name="Wilson R.K."/>
        </authorList>
    </citation>
    <scope>NUCLEOTIDE SEQUENCE [LARGE SCALE GENOMIC DNA]</scope>
    <source>
        <strain evidence="1 2">F0211</strain>
    </source>
</reference>
<sequence>MSQSCQSTVQEWETNSFRFFPTPFSLKKRRKSKIFTQKSYEDML</sequence>
<comment type="caution">
    <text evidence="1">The sequence shown here is derived from an EMBL/GenBank/DDBJ whole genome shotgun (WGS) entry which is preliminary data.</text>
</comment>
<protein>
    <submittedName>
        <fullName evidence="1">Uncharacterized protein</fullName>
    </submittedName>
</protein>
<proteinExistence type="predicted"/>
<dbReference type="Proteomes" id="UP000002973">
    <property type="component" value="Unassembled WGS sequence"/>
</dbReference>
<evidence type="ECO:0000313" key="1">
    <source>
        <dbReference type="EMBL" id="EFU23301.1"/>
    </source>
</evidence>
<evidence type="ECO:0000313" key="2">
    <source>
        <dbReference type="Proteomes" id="UP000002973"/>
    </source>
</evidence>
<accession>E6IYG0</accession>
<dbReference type="AlphaFoldDB" id="E6IYG0"/>
<dbReference type="EMBL" id="AECT01000001">
    <property type="protein sequence ID" value="EFU23301.1"/>
    <property type="molecule type" value="Genomic_DNA"/>
</dbReference>